<dbReference type="Gene3D" id="3.30.565.10">
    <property type="entry name" value="Histidine kinase-like ATPase, C-terminal domain"/>
    <property type="match status" value="1"/>
</dbReference>
<dbReference type="PRINTS" id="PR00344">
    <property type="entry name" value="BCTRLSENSOR"/>
</dbReference>
<dbReference type="SUPFAM" id="SSF47384">
    <property type="entry name" value="Homodimeric domain of signal transducing histidine kinase"/>
    <property type="match status" value="1"/>
</dbReference>
<dbReference type="SMART" id="SM00387">
    <property type="entry name" value="HATPase_c"/>
    <property type="match status" value="1"/>
</dbReference>
<comment type="caution">
    <text evidence="6">The sequence shown here is derived from an EMBL/GenBank/DDBJ whole genome shotgun (WGS) entry which is preliminary data.</text>
</comment>
<dbReference type="EMBL" id="LGTQ01000010">
    <property type="protein sequence ID" value="KPM47712.1"/>
    <property type="molecule type" value="Genomic_DNA"/>
</dbReference>
<dbReference type="PATRIC" id="fig|1605367.3.peg.232"/>
<dbReference type="PANTHER" id="PTHR43065:SF42">
    <property type="entry name" value="TWO-COMPONENT SENSOR PPRA"/>
    <property type="match status" value="1"/>
</dbReference>
<proteinExistence type="predicted"/>
<comment type="catalytic activity">
    <reaction evidence="1">
        <text>ATP + protein L-histidine = ADP + protein N-phospho-L-histidine.</text>
        <dbReference type="EC" id="2.7.13.3"/>
    </reaction>
</comment>
<dbReference type="InterPro" id="IPR004358">
    <property type="entry name" value="Sig_transdc_His_kin-like_C"/>
</dbReference>
<dbReference type="PANTHER" id="PTHR43065">
    <property type="entry name" value="SENSOR HISTIDINE KINASE"/>
    <property type="match status" value="1"/>
</dbReference>
<dbReference type="GO" id="GO:0000155">
    <property type="term" value="F:phosphorelay sensor kinase activity"/>
    <property type="evidence" value="ECO:0007669"/>
    <property type="project" value="InterPro"/>
</dbReference>
<keyword evidence="3" id="KW-0597">Phosphoprotein</keyword>
<name>A0A0P7BKC5_9BACT</name>
<evidence type="ECO:0000256" key="2">
    <source>
        <dbReference type="ARBA" id="ARBA00012438"/>
    </source>
</evidence>
<dbReference type="Pfam" id="PF02518">
    <property type="entry name" value="HATPase_c"/>
    <property type="match status" value="1"/>
</dbReference>
<dbReference type="InterPro" id="IPR036890">
    <property type="entry name" value="HATPase_C_sf"/>
</dbReference>
<sequence>MIAERRVGFVNNRRLSEHSEFWNFGDFSEGSLLLVTHTPASEDTKTVLRKATAVFDIAYRRFRDLQKAEAQAKRAEEDLIKIKEARKIAEDALIELKATQAQLIQSEKMASLGELTAGIAHEIQNPLNFVNNFSEVTQELTDELLEERNKERGERDEGLETELISDIQENLKKINHHGQRASGIVKGMLEHSRNSSGQKELTDINALADEYLRLAYHGLRAKDKSFNADSKTDFDPNLPKIEVIPQDIGRVLLNLINNAFQAVKEEGERRKEQGDMNYKPQVSIRTEVTAQSSLLIAITDNGPGIPSEIKDKIFQPFFTTKPTGQGTGLGLSLAYDIVKAHGGTLEVATVDDGKENRTVFTLVFPSNSNA</sequence>
<dbReference type="SUPFAM" id="SSF55874">
    <property type="entry name" value="ATPase domain of HSP90 chaperone/DNA topoisomerase II/histidine kinase"/>
    <property type="match status" value="1"/>
</dbReference>
<accession>A0A0P7BKC5</accession>
<dbReference type="STRING" id="1605367.AFM12_14155"/>
<dbReference type="InterPro" id="IPR036097">
    <property type="entry name" value="HisK_dim/P_sf"/>
</dbReference>
<dbReference type="EC" id="2.7.13.3" evidence="2"/>
<evidence type="ECO:0000256" key="1">
    <source>
        <dbReference type="ARBA" id="ARBA00000085"/>
    </source>
</evidence>
<dbReference type="InterPro" id="IPR003594">
    <property type="entry name" value="HATPase_dom"/>
</dbReference>
<dbReference type="Gene3D" id="1.10.287.130">
    <property type="match status" value="1"/>
</dbReference>
<dbReference type="Proteomes" id="UP000050454">
    <property type="component" value="Unassembled WGS sequence"/>
</dbReference>
<feature type="coiled-coil region" evidence="4">
    <location>
        <begin position="65"/>
        <end position="102"/>
    </location>
</feature>
<dbReference type="InterPro" id="IPR003661">
    <property type="entry name" value="HisK_dim/P_dom"/>
</dbReference>
<protein>
    <recommendedName>
        <fullName evidence="2">histidine kinase</fullName>
        <ecNumber evidence="2">2.7.13.3</ecNumber>
    </recommendedName>
</protein>
<evidence type="ECO:0000313" key="6">
    <source>
        <dbReference type="EMBL" id="KPM47712.1"/>
    </source>
</evidence>
<organism evidence="6 7">
    <name type="scientific">Jiulongibacter sediminis</name>
    <dbReference type="NCBI Taxonomy" id="1605367"/>
    <lineage>
        <taxon>Bacteria</taxon>
        <taxon>Pseudomonadati</taxon>
        <taxon>Bacteroidota</taxon>
        <taxon>Cytophagia</taxon>
        <taxon>Cytophagales</taxon>
        <taxon>Leadbetterellaceae</taxon>
        <taxon>Jiulongibacter</taxon>
    </lineage>
</organism>
<dbReference type="CDD" id="cd00082">
    <property type="entry name" value="HisKA"/>
    <property type="match status" value="1"/>
</dbReference>
<keyword evidence="4" id="KW-0175">Coiled coil</keyword>
<reference evidence="6 7" key="1">
    <citation type="submission" date="2015-07" db="EMBL/GenBank/DDBJ databases">
        <title>The draft genome sequence of Leadbetterella sp. JN14-9.</title>
        <authorList>
            <person name="Liu Y."/>
            <person name="Du J."/>
            <person name="Shao Z."/>
        </authorList>
    </citation>
    <scope>NUCLEOTIDE SEQUENCE [LARGE SCALE GENOMIC DNA]</scope>
    <source>
        <strain evidence="6 7">JN14-9</strain>
    </source>
</reference>
<dbReference type="SMART" id="SM00388">
    <property type="entry name" value="HisKA"/>
    <property type="match status" value="1"/>
</dbReference>
<evidence type="ECO:0000256" key="4">
    <source>
        <dbReference type="SAM" id="Coils"/>
    </source>
</evidence>
<dbReference type="AlphaFoldDB" id="A0A0P7BKC5"/>
<dbReference type="PROSITE" id="PS50109">
    <property type="entry name" value="HIS_KIN"/>
    <property type="match status" value="1"/>
</dbReference>
<dbReference type="Pfam" id="PF00512">
    <property type="entry name" value="HisKA"/>
    <property type="match status" value="1"/>
</dbReference>
<gene>
    <name evidence="6" type="ORF">AFM12_14155</name>
</gene>
<evidence type="ECO:0000313" key="7">
    <source>
        <dbReference type="Proteomes" id="UP000050454"/>
    </source>
</evidence>
<dbReference type="InterPro" id="IPR005467">
    <property type="entry name" value="His_kinase_dom"/>
</dbReference>
<evidence type="ECO:0000256" key="3">
    <source>
        <dbReference type="ARBA" id="ARBA00022553"/>
    </source>
</evidence>
<feature type="domain" description="Histidine kinase" evidence="5">
    <location>
        <begin position="118"/>
        <end position="368"/>
    </location>
</feature>
<evidence type="ECO:0000259" key="5">
    <source>
        <dbReference type="PROSITE" id="PS50109"/>
    </source>
</evidence>
<keyword evidence="7" id="KW-1185">Reference proteome</keyword>